<name>A0ACA9SNG3_9GLOM</name>
<keyword evidence="2" id="KW-1185">Reference proteome</keyword>
<sequence length="58" mass="7260">LRYIYDEVKKDIEETKNMNDKEKHNHNNNFLKRMIHEFITDNEKCQMQLNKILPYYDL</sequence>
<protein>
    <submittedName>
        <fullName evidence="1">31659_t:CDS:1</fullName>
    </submittedName>
</protein>
<comment type="caution">
    <text evidence="1">The sequence shown here is derived from an EMBL/GenBank/DDBJ whole genome shotgun (WGS) entry which is preliminary data.</text>
</comment>
<reference evidence="1" key="1">
    <citation type="submission" date="2021-06" db="EMBL/GenBank/DDBJ databases">
        <authorList>
            <person name="Kallberg Y."/>
            <person name="Tangrot J."/>
            <person name="Rosling A."/>
        </authorList>
    </citation>
    <scope>NUCLEOTIDE SEQUENCE</scope>
    <source>
        <strain evidence="1">MA461A</strain>
    </source>
</reference>
<accession>A0ACA9SNG3</accession>
<feature type="non-terminal residue" evidence="1">
    <location>
        <position position="1"/>
    </location>
</feature>
<dbReference type="EMBL" id="CAJVQC010144439">
    <property type="protein sequence ID" value="CAG8844883.1"/>
    <property type="molecule type" value="Genomic_DNA"/>
</dbReference>
<gene>
    <name evidence="1" type="ORF">RPERSI_LOCUS33402</name>
</gene>
<dbReference type="Proteomes" id="UP000789920">
    <property type="component" value="Unassembled WGS sequence"/>
</dbReference>
<evidence type="ECO:0000313" key="1">
    <source>
        <dbReference type="EMBL" id="CAG8844883.1"/>
    </source>
</evidence>
<organism evidence="1 2">
    <name type="scientific">Racocetra persica</name>
    <dbReference type="NCBI Taxonomy" id="160502"/>
    <lineage>
        <taxon>Eukaryota</taxon>
        <taxon>Fungi</taxon>
        <taxon>Fungi incertae sedis</taxon>
        <taxon>Mucoromycota</taxon>
        <taxon>Glomeromycotina</taxon>
        <taxon>Glomeromycetes</taxon>
        <taxon>Diversisporales</taxon>
        <taxon>Gigasporaceae</taxon>
        <taxon>Racocetra</taxon>
    </lineage>
</organism>
<evidence type="ECO:0000313" key="2">
    <source>
        <dbReference type="Proteomes" id="UP000789920"/>
    </source>
</evidence>
<proteinExistence type="predicted"/>